<dbReference type="CDD" id="cd06257">
    <property type="entry name" value="DnaJ"/>
    <property type="match status" value="1"/>
</dbReference>
<evidence type="ECO:0000313" key="3">
    <source>
        <dbReference type="Proteomes" id="UP000008021"/>
    </source>
</evidence>
<feature type="region of interest" description="Disordered" evidence="1">
    <location>
        <begin position="120"/>
        <end position="142"/>
    </location>
</feature>
<dbReference type="GO" id="GO:0031982">
    <property type="term" value="C:vesicle"/>
    <property type="evidence" value="ECO:0007669"/>
    <property type="project" value="TreeGrafter"/>
</dbReference>
<evidence type="ECO:0000313" key="2">
    <source>
        <dbReference type="EnsemblPlants" id="OMERI03G06960.1"/>
    </source>
</evidence>
<feature type="compositionally biased region" description="Basic and acidic residues" evidence="1">
    <location>
        <begin position="1"/>
        <end position="12"/>
    </location>
</feature>
<evidence type="ECO:0000256" key="1">
    <source>
        <dbReference type="SAM" id="MobiDB-lite"/>
    </source>
</evidence>
<sequence>MAAAERPSRSDVDFADVFGGPPRRSSGHDSLRRSSMDSSFGSATRGRSGAEERPVFGDRTSSDRRRQLGQEFYKDIFAGSESMSPRRGGAAGDLDVFGAQASPGSTSRLHSNFSMKFNGGLDSSVPTSPSRQTSNKNDDGVSYAYSVPTSPNSSMNSFLAQGAPQQDSTKNPFSWHRYSFLSRFRSNSGDKKDTSHYVSSMDSEYEGTPVSLESSIANNKFHFSFYKWGGKGAVLVLPTTAQENAGDIVGVRSFPQVIVQGMDLIDEEDSMSSATGASKSQTDYEDYRSGKDVSLGALLKTKDGAPPSAFDDYVQGDKSEESGTKHNTNNAKNNVLGASPSSKSSRSPSGEKSRGSRVKGKVKDFMKIFSPESSPKSKRDRTSNGKNGSKSDPEDKFSISNSEVDDDVRIANMNKQNVFPPVPSPIRYFFLFCLLESSDAQTKYKVDEITNLAEGPVEDLEERVVEDVSEEFILRNNEEKEQIKVLWPESGWKPVPLVDIIEGAAVKKAYQKALLCLHPDKLQQRGAAMHQKYIAEKVFDILQEAWKEFNTVTFG</sequence>
<proteinExistence type="predicted"/>
<accession>A0A0E0CWP5</accession>
<feature type="region of interest" description="Disordered" evidence="1">
    <location>
        <begin position="1"/>
        <end position="68"/>
    </location>
</feature>
<evidence type="ECO:0008006" key="4">
    <source>
        <dbReference type="Google" id="ProtNLM"/>
    </source>
</evidence>
<dbReference type="InterPro" id="IPR001623">
    <property type="entry name" value="DnaJ_domain"/>
</dbReference>
<dbReference type="eggNOG" id="KOG0431">
    <property type="taxonomic scope" value="Eukaryota"/>
</dbReference>
<dbReference type="Proteomes" id="UP000008021">
    <property type="component" value="Chromosome 3"/>
</dbReference>
<dbReference type="GO" id="GO:0005783">
    <property type="term" value="C:endoplasmic reticulum"/>
    <property type="evidence" value="ECO:0007669"/>
    <property type="project" value="UniProtKB-ARBA"/>
</dbReference>
<dbReference type="SUPFAM" id="SSF46565">
    <property type="entry name" value="Chaperone J-domain"/>
    <property type="match status" value="1"/>
</dbReference>
<dbReference type="GO" id="GO:0030276">
    <property type="term" value="F:clathrin binding"/>
    <property type="evidence" value="ECO:0007669"/>
    <property type="project" value="TreeGrafter"/>
</dbReference>
<feature type="compositionally biased region" description="Polar residues" evidence="1">
    <location>
        <begin position="124"/>
        <end position="135"/>
    </location>
</feature>
<dbReference type="GO" id="GO:0072318">
    <property type="term" value="P:clathrin coat disassembly"/>
    <property type="evidence" value="ECO:0007669"/>
    <property type="project" value="TreeGrafter"/>
</dbReference>
<reference evidence="2" key="2">
    <citation type="submission" date="2018-05" db="EMBL/GenBank/DDBJ databases">
        <title>OmerRS3 (Oryza meridionalis Reference Sequence Version 3).</title>
        <authorList>
            <person name="Zhang J."/>
            <person name="Kudrna D."/>
            <person name="Lee S."/>
            <person name="Talag J."/>
            <person name="Welchert J."/>
            <person name="Wing R.A."/>
        </authorList>
    </citation>
    <scope>NUCLEOTIDE SEQUENCE [LARGE SCALE GENOMIC DNA]</scope>
    <source>
        <strain evidence="2">cv. OR44</strain>
    </source>
</reference>
<dbReference type="InterPro" id="IPR036869">
    <property type="entry name" value="J_dom_sf"/>
</dbReference>
<dbReference type="GO" id="GO:0072583">
    <property type="term" value="P:clathrin-dependent endocytosis"/>
    <property type="evidence" value="ECO:0007669"/>
    <property type="project" value="TreeGrafter"/>
</dbReference>
<dbReference type="HOGENOM" id="CLU_026675_0_0_1"/>
<dbReference type="Gramene" id="OMERI03G06960.1">
    <property type="protein sequence ID" value="OMERI03G06960.1"/>
    <property type="gene ID" value="OMERI03G06960"/>
</dbReference>
<dbReference type="STRING" id="40149.A0A0E0CWP5"/>
<dbReference type="PANTHER" id="PTHR23172:SF64">
    <property type="entry name" value="J DOMAIN-CONTAINING PROTEIN REQUIRED FOR CHLOROPLAST ACCUMULATION RESPONSE 1"/>
    <property type="match status" value="1"/>
</dbReference>
<organism evidence="2">
    <name type="scientific">Oryza meridionalis</name>
    <dbReference type="NCBI Taxonomy" id="40149"/>
    <lineage>
        <taxon>Eukaryota</taxon>
        <taxon>Viridiplantae</taxon>
        <taxon>Streptophyta</taxon>
        <taxon>Embryophyta</taxon>
        <taxon>Tracheophyta</taxon>
        <taxon>Spermatophyta</taxon>
        <taxon>Magnoliopsida</taxon>
        <taxon>Liliopsida</taxon>
        <taxon>Poales</taxon>
        <taxon>Poaceae</taxon>
        <taxon>BOP clade</taxon>
        <taxon>Oryzoideae</taxon>
        <taxon>Oryzeae</taxon>
        <taxon>Oryzinae</taxon>
        <taxon>Oryza</taxon>
    </lineage>
</organism>
<dbReference type="AlphaFoldDB" id="A0A0E0CWP5"/>
<protein>
    <recommendedName>
        <fullName evidence="4">J domain-containing protein</fullName>
    </recommendedName>
</protein>
<feature type="compositionally biased region" description="Basic and acidic residues" evidence="1">
    <location>
        <begin position="26"/>
        <end position="35"/>
    </location>
</feature>
<dbReference type="EnsemblPlants" id="OMERI03G06960.1">
    <property type="protein sequence ID" value="OMERI03G06960.1"/>
    <property type="gene ID" value="OMERI03G06960"/>
</dbReference>
<feature type="compositionally biased region" description="Basic and acidic residues" evidence="1">
    <location>
        <begin position="315"/>
        <end position="324"/>
    </location>
</feature>
<keyword evidence="3" id="KW-1185">Reference proteome</keyword>
<reference evidence="2" key="1">
    <citation type="submission" date="2015-04" db="UniProtKB">
        <authorList>
            <consortium name="EnsemblPlants"/>
        </authorList>
    </citation>
    <scope>IDENTIFICATION</scope>
</reference>
<dbReference type="Gene3D" id="1.10.287.110">
    <property type="entry name" value="DnaJ domain"/>
    <property type="match status" value="1"/>
</dbReference>
<feature type="compositionally biased region" description="Basic and acidic residues" evidence="1">
    <location>
        <begin position="48"/>
        <end position="68"/>
    </location>
</feature>
<name>A0A0E0CWP5_9ORYZ</name>
<feature type="compositionally biased region" description="Basic and acidic residues" evidence="1">
    <location>
        <begin position="375"/>
        <end position="397"/>
    </location>
</feature>
<feature type="region of interest" description="Disordered" evidence="1">
    <location>
        <begin position="298"/>
        <end position="401"/>
    </location>
</feature>
<dbReference type="PANTHER" id="PTHR23172">
    <property type="entry name" value="AUXILIN/CYCLIN G-ASSOCIATED KINASE-RELATED"/>
    <property type="match status" value="1"/>
</dbReference>
<feature type="compositionally biased region" description="Low complexity" evidence="1">
    <location>
        <begin position="339"/>
        <end position="348"/>
    </location>
</feature>